<evidence type="ECO:0000256" key="1">
    <source>
        <dbReference type="SAM" id="MobiDB-lite"/>
    </source>
</evidence>
<dbReference type="Pfam" id="PF00395">
    <property type="entry name" value="SLH"/>
    <property type="match status" value="3"/>
</dbReference>
<feature type="domain" description="SLH" evidence="2">
    <location>
        <begin position="373"/>
        <end position="436"/>
    </location>
</feature>
<evidence type="ECO:0000259" key="2">
    <source>
        <dbReference type="PROSITE" id="PS51272"/>
    </source>
</evidence>
<accession>A0A9X4KIY1</accession>
<protein>
    <submittedName>
        <fullName evidence="3">S-layer homology domain-containing protein</fullName>
    </submittedName>
</protein>
<reference evidence="3 4" key="1">
    <citation type="submission" date="2022-10" db="EMBL/GenBank/DDBJ databases">
        <title>Comparative genomic analysis of Cohnella hashimotonis sp. nov., isolated from the International Space Station.</title>
        <authorList>
            <person name="Simpson A."/>
            <person name="Venkateswaran K."/>
        </authorList>
    </citation>
    <scope>NUCLEOTIDE SEQUENCE [LARGE SCALE GENOMIC DNA]</scope>
    <source>
        <strain evidence="3 4">DSM 18997</strain>
    </source>
</reference>
<feature type="domain" description="SLH" evidence="2">
    <location>
        <begin position="505"/>
        <end position="565"/>
    </location>
</feature>
<name>A0A9X4KIY1_9BACL</name>
<keyword evidence="4" id="KW-1185">Reference proteome</keyword>
<dbReference type="Pfam" id="PF12733">
    <property type="entry name" value="Cadherin-like"/>
    <property type="match status" value="1"/>
</dbReference>
<evidence type="ECO:0000313" key="4">
    <source>
        <dbReference type="Proteomes" id="UP001153387"/>
    </source>
</evidence>
<proteinExistence type="predicted"/>
<dbReference type="InterPro" id="IPR001119">
    <property type="entry name" value="SLH_dom"/>
</dbReference>
<sequence>MSAADVTLYAQWEIDTGEGPGPDPDPDPVAAPKLTSLQLSTGVWSAAFEAETPEYTITVSEEVASVDVKAAAANERQSVTASVYDAKNLRIGGPVVLGAESRPVSLDASAASLLIAVVAEDGRALTYTLHIRREKAQDPATPTPVPTTTPVPTATPAPTPPPFKLTIGGTEQSLIGSATMNVRDLNVQLRSSALSAGLSAAADGTSIAITAPDDALSLTVRFDKAALNAMKEKRASLELVTAQGSYTLPIADLPVETADGATIGLTVSRGGDGTALQLSRAATDSGYAVIGSPVSFELKVDDAGRATVVDSFHSFVKRELPLPAGTDPAGVTAVAIEPDGNLRPVPTEIVARDGRYYAVVRSLTNSAYALVRSTALDFTDLSGHWAGEAIADMAARLIVNGYTSGEFRPNGAVSRAEFAAMLIRALGLPQTNGGTTAFTDLKVGAWYGGAVAQAAAYGLLLGGSDGRFRPDETITREEAFAVVMRAAKLAGIQGTAATVDSDGILLAFADGAEIQGWAREDVASAVQVGLIQGAGGRLDPGEAVTRAETAAMLRRLLVQAGLIQD</sequence>
<gene>
    <name evidence="3" type="ORF">OMP38_19550</name>
</gene>
<dbReference type="InterPro" id="IPR025883">
    <property type="entry name" value="Cadherin-like_domain"/>
</dbReference>
<dbReference type="PANTHER" id="PTHR43308:SF5">
    <property type="entry name" value="S-LAYER PROTEIN _ PEPTIDOGLYCAN ENDO-BETA-N-ACETYLGLUCOSAMINIDASE"/>
    <property type="match status" value="1"/>
</dbReference>
<dbReference type="PANTHER" id="PTHR43308">
    <property type="entry name" value="OUTER MEMBRANE PROTEIN ALPHA-RELATED"/>
    <property type="match status" value="1"/>
</dbReference>
<feature type="compositionally biased region" description="Pro residues" evidence="1">
    <location>
        <begin position="141"/>
        <end position="159"/>
    </location>
</feature>
<feature type="region of interest" description="Disordered" evidence="1">
    <location>
        <begin position="134"/>
        <end position="159"/>
    </location>
</feature>
<dbReference type="EMBL" id="JAPDHZ010000003">
    <property type="protein sequence ID" value="MDG0792821.1"/>
    <property type="molecule type" value="Genomic_DNA"/>
</dbReference>
<organism evidence="3 4">
    <name type="scientific">Cohnella ginsengisoli</name>
    <dbReference type="NCBI Taxonomy" id="425004"/>
    <lineage>
        <taxon>Bacteria</taxon>
        <taxon>Bacillati</taxon>
        <taxon>Bacillota</taxon>
        <taxon>Bacilli</taxon>
        <taxon>Bacillales</taxon>
        <taxon>Paenibacillaceae</taxon>
        <taxon>Cohnella</taxon>
    </lineage>
</organism>
<dbReference type="InterPro" id="IPR051465">
    <property type="entry name" value="Cell_Envelope_Struct_Comp"/>
</dbReference>
<evidence type="ECO:0000313" key="3">
    <source>
        <dbReference type="EMBL" id="MDG0792821.1"/>
    </source>
</evidence>
<feature type="domain" description="SLH" evidence="2">
    <location>
        <begin position="437"/>
        <end position="497"/>
    </location>
</feature>
<dbReference type="Proteomes" id="UP001153387">
    <property type="component" value="Unassembled WGS sequence"/>
</dbReference>
<dbReference type="PROSITE" id="PS51272">
    <property type="entry name" value="SLH"/>
    <property type="match status" value="3"/>
</dbReference>
<dbReference type="AlphaFoldDB" id="A0A9X4KIY1"/>
<comment type="caution">
    <text evidence="3">The sequence shown here is derived from an EMBL/GenBank/DDBJ whole genome shotgun (WGS) entry which is preliminary data.</text>
</comment>